<evidence type="ECO:0000313" key="1">
    <source>
        <dbReference type="EMBL" id="KAF5940988.1"/>
    </source>
</evidence>
<comment type="caution">
    <text evidence="1">The sequence shown here is derived from an EMBL/GenBank/DDBJ whole genome shotgun (WGS) entry which is preliminary data.</text>
</comment>
<reference evidence="1 2" key="2">
    <citation type="submission" date="2020-07" db="EMBL/GenBank/DDBJ databases">
        <title>Genome assembly of wild tea tree DASZ reveals pedigree and selection history of tea varieties.</title>
        <authorList>
            <person name="Zhang W."/>
        </authorList>
    </citation>
    <scope>NUCLEOTIDE SEQUENCE [LARGE SCALE GENOMIC DNA]</scope>
    <source>
        <strain evidence="2">cv. G240</strain>
        <tissue evidence="1">Leaf</tissue>
    </source>
</reference>
<gene>
    <name evidence="1" type="ORF">HYC85_022155</name>
</gene>
<accession>A0A7J7GNK6</accession>
<keyword evidence="2" id="KW-1185">Reference proteome</keyword>
<dbReference type="AlphaFoldDB" id="A0A7J7GNK6"/>
<dbReference type="Proteomes" id="UP000593564">
    <property type="component" value="Unassembled WGS sequence"/>
</dbReference>
<dbReference type="EMBL" id="JACBKZ010000010">
    <property type="protein sequence ID" value="KAF5940988.1"/>
    <property type="molecule type" value="Genomic_DNA"/>
</dbReference>
<evidence type="ECO:0000313" key="2">
    <source>
        <dbReference type="Proteomes" id="UP000593564"/>
    </source>
</evidence>
<reference evidence="2" key="1">
    <citation type="journal article" date="2020" name="Nat. Commun.">
        <title>Genome assembly of wild tea tree DASZ reveals pedigree and selection history of tea varieties.</title>
        <authorList>
            <person name="Zhang W."/>
            <person name="Zhang Y."/>
            <person name="Qiu H."/>
            <person name="Guo Y."/>
            <person name="Wan H."/>
            <person name="Zhang X."/>
            <person name="Scossa F."/>
            <person name="Alseekh S."/>
            <person name="Zhang Q."/>
            <person name="Wang P."/>
            <person name="Xu L."/>
            <person name="Schmidt M.H."/>
            <person name="Jia X."/>
            <person name="Li D."/>
            <person name="Zhu A."/>
            <person name="Guo F."/>
            <person name="Chen W."/>
            <person name="Ni D."/>
            <person name="Usadel B."/>
            <person name="Fernie A.R."/>
            <person name="Wen W."/>
        </authorList>
    </citation>
    <scope>NUCLEOTIDE SEQUENCE [LARGE SCALE GENOMIC DNA]</scope>
    <source>
        <strain evidence="2">cv. G240</strain>
    </source>
</reference>
<protein>
    <submittedName>
        <fullName evidence="1">Uncharacterized protein</fullName>
    </submittedName>
</protein>
<organism evidence="1 2">
    <name type="scientific">Camellia sinensis</name>
    <name type="common">Tea plant</name>
    <name type="synonym">Thea sinensis</name>
    <dbReference type="NCBI Taxonomy" id="4442"/>
    <lineage>
        <taxon>Eukaryota</taxon>
        <taxon>Viridiplantae</taxon>
        <taxon>Streptophyta</taxon>
        <taxon>Embryophyta</taxon>
        <taxon>Tracheophyta</taxon>
        <taxon>Spermatophyta</taxon>
        <taxon>Magnoliopsida</taxon>
        <taxon>eudicotyledons</taxon>
        <taxon>Gunneridae</taxon>
        <taxon>Pentapetalae</taxon>
        <taxon>asterids</taxon>
        <taxon>Ericales</taxon>
        <taxon>Theaceae</taxon>
        <taxon>Camellia</taxon>
    </lineage>
</organism>
<name>A0A7J7GNK6_CAMSI</name>
<proteinExistence type="predicted"/>
<sequence length="106" mass="12615">MDHTSLATHLKELSVSPIINPVLLRGFENTDDEIHDHPWKFIARIRPSMDSGSDDQLQSMDDGECVYRIRKQMLTRTKSFRRLPKFSLWSCLVFRLRLRLKDMRRL</sequence>